<evidence type="ECO:0000313" key="14">
    <source>
        <dbReference type="Proteomes" id="UP001589865"/>
    </source>
</evidence>
<keyword evidence="11" id="KW-0479">Metal-binding</keyword>
<dbReference type="InterPro" id="IPR050231">
    <property type="entry name" value="Iron_ascorbate_oxido_reductase"/>
</dbReference>
<keyword evidence="11" id="KW-0408">Iron</keyword>
<accession>A0ABV6JZZ7</accession>
<gene>
    <name evidence="13" type="ORF">ACFFGY_21850</name>
</gene>
<comment type="catalytic activity">
    <reaction evidence="10">
        <text>L-arginine + 2-oxoglutarate + O2 = guanidine + L-glutamate 5-semialdehyde + succinate + CO2</text>
        <dbReference type="Rhea" id="RHEA:31535"/>
        <dbReference type="ChEBI" id="CHEBI:15379"/>
        <dbReference type="ChEBI" id="CHEBI:16526"/>
        <dbReference type="ChEBI" id="CHEBI:16810"/>
        <dbReference type="ChEBI" id="CHEBI:30031"/>
        <dbReference type="ChEBI" id="CHEBI:30087"/>
        <dbReference type="ChEBI" id="CHEBI:32682"/>
        <dbReference type="ChEBI" id="CHEBI:58066"/>
        <dbReference type="EC" id="1.14.20.7"/>
    </reaction>
</comment>
<evidence type="ECO:0000313" key="13">
    <source>
        <dbReference type="EMBL" id="MFC0410897.1"/>
    </source>
</evidence>
<evidence type="ECO:0000256" key="4">
    <source>
        <dbReference type="ARBA" id="ARBA00012531"/>
    </source>
</evidence>
<evidence type="ECO:0000256" key="2">
    <source>
        <dbReference type="ARBA" id="ARBA00004767"/>
    </source>
</evidence>
<evidence type="ECO:0000256" key="10">
    <source>
        <dbReference type="ARBA" id="ARBA00049359"/>
    </source>
</evidence>
<evidence type="ECO:0000256" key="5">
    <source>
        <dbReference type="ARBA" id="ARBA00019045"/>
    </source>
</evidence>
<evidence type="ECO:0000256" key="8">
    <source>
        <dbReference type="ARBA" id="ARBA00031282"/>
    </source>
</evidence>
<dbReference type="EMBL" id="JBHLUN010000021">
    <property type="protein sequence ID" value="MFC0410897.1"/>
    <property type="molecule type" value="Genomic_DNA"/>
</dbReference>
<comment type="cofactor">
    <cofactor evidence="1">
        <name>Fe(2+)</name>
        <dbReference type="ChEBI" id="CHEBI:29033"/>
    </cofactor>
</comment>
<evidence type="ECO:0000256" key="6">
    <source>
        <dbReference type="ARBA" id="ARBA00022666"/>
    </source>
</evidence>
<dbReference type="RefSeq" id="WP_377046656.1">
    <property type="nucleotide sequence ID" value="NZ_JBHLUN010000021.1"/>
</dbReference>
<comment type="pathway">
    <text evidence="2">Alkene biosynthesis; ethylene biosynthesis via 2-oxoglutarate.</text>
</comment>
<dbReference type="PRINTS" id="PR00682">
    <property type="entry name" value="IPNSYNTHASE"/>
</dbReference>
<evidence type="ECO:0000259" key="12">
    <source>
        <dbReference type="PROSITE" id="PS51471"/>
    </source>
</evidence>
<keyword evidence="14" id="KW-1185">Reference proteome</keyword>
<feature type="domain" description="Fe2OG dioxygenase" evidence="12">
    <location>
        <begin position="172"/>
        <end position="275"/>
    </location>
</feature>
<dbReference type="PROSITE" id="PS51471">
    <property type="entry name" value="FE2OG_OXY"/>
    <property type="match status" value="1"/>
</dbReference>
<protein>
    <recommendedName>
        <fullName evidence="5">2-oxoglutarate-dependent ethylene/succinate-forming enzyme</fullName>
        <ecNumber evidence="4">1.13.12.19</ecNumber>
        <ecNumber evidence="3">1.14.20.7</ecNumber>
    </recommendedName>
    <alternativeName>
        <fullName evidence="7">2-oxoglutarate dioxygenase (ethylene-forming)</fullName>
    </alternativeName>
    <alternativeName>
        <fullName evidence="8">2-oxoglutarate/L-arginine monooxygenase/decarboxylase (succinate-forming)</fullName>
    </alternativeName>
</protein>
<dbReference type="Gene3D" id="2.60.120.330">
    <property type="entry name" value="B-lactam Antibiotic, Isopenicillin N Synthase, Chain"/>
    <property type="match status" value="1"/>
</dbReference>
<dbReference type="Pfam" id="PF03171">
    <property type="entry name" value="2OG-FeII_Oxy"/>
    <property type="match status" value="1"/>
</dbReference>
<dbReference type="EC" id="1.14.20.7" evidence="3"/>
<comment type="caution">
    <text evidence="13">The sequence shown here is derived from an EMBL/GenBank/DDBJ whole genome shotgun (WGS) entry which is preliminary data.</text>
</comment>
<dbReference type="GO" id="GO:0051213">
    <property type="term" value="F:dioxygenase activity"/>
    <property type="evidence" value="ECO:0007669"/>
    <property type="project" value="UniProtKB-KW"/>
</dbReference>
<proteinExistence type="inferred from homology"/>
<keyword evidence="11" id="KW-0560">Oxidoreductase</keyword>
<dbReference type="InterPro" id="IPR044861">
    <property type="entry name" value="IPNS-like_FE2OG_OXY"/>
</dbReference>
<dbReference type="SUPFAM" id="SSF51197">
    <property type="entry name" value="Clavaminate synthase-like"/>
    <property type="match status" value="1"/>
</dbReference>
<evidence type="ECO:0000256" key="7">
    <source>
        <dbReference type="ARBA" id="ARBA00031011"/>
    </source>
</evidence>
<organism evidence="13 14">
    <name type="scientific">Roseomonas elaeocarpi</name>
    <dbReference type="NCBI Taxonomy" id="907779"/>
    <lineage>
        <taxon>Bacteria</taxon>
        <taxon>Pseudomonadati</taxon>
        <taxon>Pseudomonadota</taxon>
        <taxon>Alphaproteobacteria</taxon>
        <taxon>Acetobacterales</taxon>
        <taxon>Roseomonadaceae</taxon>
        <taxon>Roseomonas</taxon>
    </lineage>
</organism>
<dbReference type="InterPro" id="IPR027443">
    <property type="entry name" value="IPNS-like_sf"/>
</dbReference>
<keyword evidence="13" id="KW-0223">Dioxygenase</keyword>
<keyword evidence="6" id="KW-0266">Ethylene biosynthesis</keyword>
<name>A0ABV6JZZ7_9PROT</name>
<comment type="similarity">
    <text evidence="11">Belongs to the iron/ascorbate-dependent oxidoreductase family.</text>
</comment>
<comment type="catalytic activity">
    <reaction evidence="9">
        <text>2-oxoglutarate + O2 + 2 H(+) = ethene + 3 CO2 + H2O</text>
        <dbReference type="Rhea" id="RHEA:31523"/>
        <dbReference type="ChEBI" id="CHEBI:15377"/>
        <dbReference type="ChEBI" id="CHEBI:15378"/>
        <dbReference type="ChEBI" id="CHEBI:15379"/>
        <dbReference type="ChEBI" id="CHEBI:16526"/>
        <dbReference type="ChEBI" id="CHEBI:16810"/>
        <dbReference type="ChEBI" id="CHEBI:18153"/>
        <dbReference type="EC" id="1.13.12.19"/>
    </reaction>
</comment>
<dbReference type="Proteomes" id="UP001589865">
    <property type="component" value="Unassembled WGS sequence"/>
</dbReference>
<sequence length="329" mass="35056">MSATLPVIDVTALRAGRAGALEETGAAIRAACTGPGFFYISGHGVPEPVIEAAVAAAAGFFRLPEAQKRRVAANKLHRGWHAMGGALMEGARHADRKEFFSLGLELPESDPAVRAGEPLRGPNQWPDFAPAMQPAFADYFHEIGRAGASLLSAVAVSLGLSPEFFAAHYRKPLQRTQAIYYPPQPAGSAADEFGLAPHTDFGCITLLWQDNNGGLQVRERQSGDWIEAPPLPGTLVVNVGDLLARWSNDRFASTPHRVLNRSGRERFSIATFYDPDFGATVDPRALGAPEAEALYEPVTAGAHILGRFDRAFGYRKALATQAAAAGGAA</sequence>
<reference evidence="13 14" key="1">
    <citation type="submission" date="2024-09" db="EMBL/GenBank/DDBJ databases">
        <authorList>
            <person name="Sun Q."/>
            <person name="Mori K."/>
        </authorList>
    </citation>
    <scope>NUCLEOTIDE SEQUENCE [LARGE SCALE GENOMIC DNA]</scope>
    <source>
        <strain evidence="13 14">TBRC 5777</strain>
    </source>
</reference>
<evidence type="ECO:0000256" key="3">
    <source>
        <dbReference type="ARBA" id="ARBA00012293"/>
    </source>
</evidence>
<evidence type="ECO:0000256" key="1">
    <source>
        <dbReference type="ARBA" id="ARBA00001954"/>
    </source>
</evidence>
<dbReference type="InterPro" id="IPR026992">
    <property type="entry name" value="DIOX_N"/>
</dbReference>
<dbReference type="PANTHER" id="PTHR47990">
    <property type="entry name" value="2-OXOGLUTARATE (2OG) AND FE(II)-DEPENDENT OXYGENASE SUPERFAMILY PROTEIN-RELATED"/>
    <property type="match status" value="1"/>
</dbReference>
<dbReference type="Pfam" id="PF14226">
    <property type="entry name" value="DIOX_N"/>
    <property type="match status" value="1"/>
</dbReference>
<dbReference type="EC" id="1.13.12.19" evidence="4"/>
<dbReference type="InterPro" id="IPR005123">
    <property type="entry name" value="Oxoglu/Fe-dep_dioxygenase_dom"/>
</dbReference>
<evidence type="ECO:0000256" key="11">
    <source>
        <dbReference type="RuleBase" id="RU003682"/>
    </source>
</evidence>
<evidence type="ECO:0000256" key="9">
    <source>
        <dbReference type="ARBA" id="ARBA00047725"/>
    </source>
</evidence>